<proteinExistence type="predicted"/>
<evidence type="ECO:0000313" key="2">
    <source>
        <dbReference type="Proteomes" id="UP000002204"/>
    </source>
</evidence>
<dbReference type="EMBL" id="AP008931">
    <property type="protein sequence ID" value="BAE45959.1"/>
    <property type="molecule type" value="Genomic_DNA"/>
</dbReference>
<accession>Q3LA04</accession>
<dbReference type="Proteomes" id="UP000002204">
    <property type="component" value="Plasmid pREL1"/>
</dbReference>
<dbReference type="HOGENOM" id="CLU_2495807_0_0_11"/>
<geneLocation type="plasmid" evidence="1 2">
    <name>pREL1</name>
</geneLocation>
<name>Q3LA04_RHOE4</name>
<reference evidence="2" key="1">
    <citation type="submission" date="2005-03" db="EMBL/GenBank/DDBJ databases">
        <title>Comparison of the complete genome sequences of Rhodococcus erythropolis PR4 and Rhodococcus opacus B4.</title>
        <authorList>
            <person name="Takarada H."/>
            <person name="Sekine M."/>
            <person name="Hosoyama A."/>
            <person name="Yamada R."/>
            <person name="Fujisawa T."/>
            <person name="Omata S."/>
            <person name="Shimizu A."/>
            <person name="Tsukatani N."/>
            <person name="Tanikawa S."/>
            <person name="Fujita N."/>
            <person name="Harayama S."/>
        </authorList>
    </citation>
    <scope>NUCLEOTIDE SEQUENCE [LARGE SCALE GENOMIC DNA]</scope>
    <source>
        <strain evidence="2">PR4 / NBRC 100887</strain>
        <plasmid evidence="2">pREL1</plasmid>
    </source>
</reference>
<protein>
    <submittedName>
        <fullName evidence="1">Uncharacterized protein</fullName>
    </submittedName>
</protein>
<dbReference type="KEGG" id="rer:RER_pREL1-00160"/>
<gene>
    <name evidence="1" type="ordered locus">RER_pREL1-00160</name>
</gene>
<keyword evidence="1" id="KW-0614">Plasmid</keyword>
<dbReference type="AlphaFoldDB" id="Q3LA04"/>
<organism evidence="1 2">
    <name type="scientific">Rhodococcus erythropolis (strain PR4 / NBRC 100887)</name>
    <dbReference type="NCBI Taxonomy" id="234621"/>
    <lineage>
        <taxon>Bacteria</taxon>
        <taxon>Bacillati</taxon>
        <taxon>Actinomycetota</taxon>
        <taxon>Actinomycetes</taxon>
        <taxon>Mycobacteriales</taxon>
        <taxon>Nocardiaceae</taxon>
        <taxon>Rhodococcus</taxon>
        <taxon>Rhodococcus erythropolis group</taxon>
    </lineage>
</organism>
<evidence type="ECO:0000313" key="1">
    <source>
        <dbReference type="EMBL" id="BAE45959.1"/>
    </source>
</evidence>
<reference evidence="1 2" key="2">
    <citation type="journal article" date="2006" name="Environ. Microbiol.">
        <title>Sequence analysis of three plasmids harboured in Rhodococcus erythropolis strain PR4.</title>
        <authorList>
            <person name="Sekine M."/>
            <person name="Tanikawa S."/>
            <person name="Omata S."/>
            <person name="Saito M."/>
            <person name="Fujisawa T."/>
            <person name="Tsukatani N."/>
            <person name="Tajima T."/>
            <person name="Sekigawa T."/>
            <person name="Kosugi H."/>
            <person name="Matsuo Y."/>
            <person name="Nishiko R."/>
            <person name="Imamura K."/>
            <person name="Ito M."/>
            <person name="Narita H."/>
            <person name="Tago S."/>
            <person name="Fujita N."/>
            <person name="Harayama S."/>
        </authorList>
    </citation>
    <scope>NUCLEOTIDE SEQUENCE [LARGE SCALE GENOMIC DNA]</scope>
    <source>
        <strain evidence="2">PR4 / NBRC 100887</strain>
        <plasmid evidence="1 2">pREL1</plasmid>
    </source>
</reference>
<sequence length="86" mass="9103">MMTRTLDAVSLLVCFLIAGFVMKESSLLFETAGSLDAALRIPSVSHPELLGQLMSLAHRAVFTVVDLLPNTVTAHSGSGLSTFPSL</sequence>